<name>A0A1W2G8M5_REIFA</name>
<dbReference type="Pfam" id="PF00512">
    <property type="entry name" value="HisKA"/>
    <property type="match status" value="1"/>
</dbReference>
<evidence type="ECO:0000256" key="2">
    <source>
        <dbReference type="ARBA" id="ARBA00012438"/>
    </source>
</evidence>
<dbReference type="GO" id="GO:0000155">
    <property type="term" value="F:phosphorelay sensor kinase activity"/>
    <property type="evidence" value="ECO:0007669"/>
    <property type="project" value="InterPro"/>
</dbReference>
<dbReference type="SUPFAM" id="SSF53850">
    <property type="entry name" value="Periplasmic binding protein-like II"/>
    <property type="match status" value="1"/>
</dbReference>
<dbReference type="InterPro" id="IPR001638">
    <property type="entry name" value="Solute-binding_3/MltF_N"/>
</dbReference>
<protein>
    <recommendedName>
        <fullName evidence="2">histidine kinase</fullName>
        <ecNumber evidence="2">2.7.13.3</ecNumber>
    </recommendedName>
</protein>
<reference evidence="10 11" key="1">
    <citation type="submission" date="2017-04" db="EMBL/GenBank/DDBJ databases">
        <authorList>
            <person name="Afonso C.L."/>
            <person name="Miller P.J."/>
            <person name="Scott M.A."/>
            <person name="Spackman E."/>
            <person name="Goraichik I."/>
            <person name="Dimitrov K.M."/>
            <person name="Suarez D.L."/>
            <person name="Swayne D.E."/>
        </authorList>
    </citation>
    <scope>NUCLEOTIDE SEQUENCE [LARGE SCALE GENOMIC DNA]</scope>
    <source>
        <strain evidence="10 11">DSM 26133</strain>
    </source>
</reference>
<keyword evidence="7" id="KW-1133">Transmembrane helix</keyword>
<feature type="transmembrane region" description="Helical" evidence="7">
    <location>
        <begin position="314"/>
        <end position="334"/>
    </location>
</feature>
<proteinExistence type="predicted"/>
<gene>
    <name evidence="10" type="ORF">SAMN04488029_1312</name>
</gene>
<dbReference type="InterPro" id="IPR050736">
    <property type="entry name" value="Sensor_HK_Regulatory"/>
</dbReference>
<evidence type="ECO:0000256" key="3">
    <source>
        <dbReference type="ARBA" id="ARBA00022553"/>
    </source>
</evidence>
<keyword evidence="11" id="KW-1185">Reference proteome</keyword>
<dbReference type="EC" id="2.7.13.3" evidence="2"/>
<organism evidence="10 11">
    <name type="scientific">Reichenbachiella faecimaris</name>
    <dbReference type="NCBI Taxonomy" id="692418"/>
    <lineage>
        <taxon>Bacteria</taxon>
        <taxon>Pseudomonadati</taxon>
        <taxon>Bacteroidota</taxon>
        <taxon>Cytophagia</taxon>
        <taxon>Cytophagales</taxon>
        <taxon>Reichenbachiellaceae</taxon>
        <taxon>Reichenbachiella</taxon>
    </lineage>
</organism>
<dbReference type="InterPro" id="IPR036097">
    <property type="entry name" value="HisK_dim/P_sf"/>
</dbReference>
<dbReference type="InterPro" id="IPR005467">
    <property type="entry name" value="His_kinase_dom"/>
</dbReference>
<keyword evidence="3" id="KW-0597">Phosphoprotein</keyword>
<dbReference type="InterPro" id="IPR003594">
    <property type="entry name" value="HATPase_dom"/>
</dbReference>
<dbReference type="CDD" id="cd00082">
    <property type="entry name" value="HisKA"/>
    <property type="match status" value="1"/>
</dbReference>
<comment type="catalytic activity">
    <reaction evidence="1">
        <text>ATP + protein L-histidine = ADP + protein N-phospho-L-histidine.</text>
        <dbReference type="EC" id="2.7.13.3"/>
    </reaction>
</comment>
<evidence type="ECO:0000313" key="11">
    <source>
        <dbReference type="Proteomes" id="UP000192472"/>
    </source>
</evidence>
<dbReference type="SUPFAM" id="SSF47384">
    <property type="entry name" value="Homodimeric domain of signal transducing histidine kinase"/>
    <property type="match status" value="1"/>
</dbReference>
<keyword evidence="6" id="KW-0902">Two-component regulatory system</keyword>
<evidence type="ECO:0000256" key="4">
    <source>
        <dbReference type="ARBA" id="ARBA00022679"/>
    </source>
</evidence>
<feature type="domain" description="Histidine kinase" evidence="9">
    <location>
        <begin position="384"/>
        <end position="600"/>
    </location>
</feature>
<dbReference type="Gene3D" id="1.10.287.130">
    <property type="match status" value="1"/>
</dbReference>
<dbReference type="SMART" id="SM00062">
    <property type="entry name" value="PBPb"/>
    <property type="match status" value="1"/>
</dbReference>
<dbReference type="Pfam" id="PF00497">
    <property type="entry name" value="SBP_bac_3"/>
    <property type="match status" value="1"/>
</dbReference>
<evidence type="ECO:0000256" key="7">
    <source>
        <dbReference type="SAM" id="Phobius"/>
    </source>
</evidence>
<dbReference type="Pfam" id="PF02518">
    <property type="entry name" value="HATPase_c"/>
    <property type="match status" value="1"/>
</dbReference>
<keyword evidence="8" id="KW-0732">Signal</keyword>
<feature type="signal peptide" evidence="8">
    <location>
        <begin position="1"/>
        <end position="20"/>
    </location>
</feature>
<dbReference type="STRING" id="692418.SAMN04488029_1312"/>
<dbReference type="Proteomes" id="UP000192472">
    <property type="component" value="Unassembled WGS sequence"/>
</dbReference>
<sequence>MRLYLFILTLFVLLSQSVLADSWRQAQEDQKAELDLLWYTSIPFVHYNSKQELVGLEYEIFETFEEYIREKHAIDLKLNWIQAESFRGILDTVAISTDHNLIGVSAFSITEERQQYLKFTDSYLPDITVLVSSQGTPIVRQLEDVNSLMRDMTAVTIAGTTYETFLLNMREELGMNFEIKYIHSDKNVLDHISKFDNMFAFIDLPIYLMWIKDGRDLTRQNFFTIRGIGYGFIMPLDSDWYIPFNSFLGDKDYKSKIATIISKYLGNELYQFIDNSYDREQLGTYILTKEKEIQLALIKNANLKLEEEKAYKRILILGIGVVLMFLIIIMYLFYNNQKTTKLIIKQKDQIELQQKDISQKNEQMMNRNAQLLALNEDKNNLVSILAHDLRSPLNNILGLSGIMIKDNKNLDEEQKDYLDKISLTANGMNQMITKILDPSTLEGNHKAILKEEVNIAQLMDDLSSRYLPAATNKNIELQVETPKNRLTIETDHMLLFLVLENLLSNAVKFSPQDTKVTLNVNKTDGHIIFKVSDQGPGFTDEDKSLVFQRFQKLSAEPTGNESSTGLGLSIVKKYVKDLGGKVWLESEEGNGSTFFVKLNA</sequence>
<dbReference type="AlphaFoldDB" id="A0A1W2G8M5"/>
<evidence type="ECO:0000256" key="1">
    <source>
        <dbReference type="ARBA" id="ARBA00000085"/>
    </source>
</evidence>
<dbReference type="SUPFAM" id="SSF55874">
    <property type="entry name" value="ATPase domain of HSP90 chaperone/DNA topoisomerase II/histidine kinase"/>
    <property type="match status" value="1"/>
</dbReference>
<evidence type="ECO:0000256" key="8">
    <source>
        <dbReference type="SAM" id="SignalP"/>
    </source>
</evidence>
<accession>A0A1W2G8M5</accession>
<dbReference type="Gene3D" id="3.40.190.10">
    <property type="entry name" value="Periplasmic binding protein-like II"/>
    <property type="match status" value="2"/>
</dbReference>
<dbReference type="SMART" id="SM00387">
    <property type="entry name" value="HATPase_c"/>
    <property type="match status" value="1"/>
</dbReference>
<keyword evidence="7" id="KW-0812">Transmembrane</keyword>
<dbReference type="OrthoDB" id="973690at2"/>
<keyword evidence="7" id="KW-0472">Membrane</keyword>
<dbReference type="Gene3D" id="3.30.565.10">
    <property type="entry name" value="Histidine kinase-like ATPase, C-terminal domain"/>
    <property type="match status" value="1"/>
</dbReference>
<keyword evidence="5 10" id="KW-0418">Kinase</keyword>
<dbReference type="PANTHER" id="PTHR43711:SF1">
    <property type="entry name" value="HISTIDINE KINASE 1"/>
    <property type="match status" value="1"/>
</dbReference>
<dbReference type="EMBL" id="FWYF01000001">
    <property type="protein sequence ID" value="SMD32951.1"/>
    <property type="molecule type" value="Genomic_DNA"/>
</dbReference>
<dbReference type="RefSeq" id="WP_084371585.1">
    <property type="nucleotide sequence ID" value="NZ_FWYF01000001.1"/>
</dbReference>
<keyword evidence="4" id="KW-0808">Transferase</keyword>
<dbReference type="PROSITE" id="PS50109">
    <property type="entry name" value="HIS_KIN"/>
    <property type="match status" value="1"/>
</dbReference>
<feature type="chain" id="PRO_5012619372" description="histidine kinase" evidence="8">
    <location>
        <begin position="21"/>
        <end position="600"/>
    </location>
</feature>
<evidence type="ECO:0000256" key="6">
    <source>
        <dbReference type="ARBA" id="ARBA00023012"/>
    </source>
</evidence>
<evidence type="ECO:0000313" key="10">
    <source>
        <dbReference type="EMBL" id="SMD32951.1"/>
    </source>
</evidence>
<dbReference type="InterPro" id="IPR003661">
    <property type="entry name" value="HisK_dim/P_dom"/>
</dbReference>
<evidence type="ECO:0000256" key="5">
    <source>
        <dbReference type="ARBA" id="ARBA00022777"/>
    </source>
</evidence>
<dbReference type="PANTHER" id="PTHR43711">
    <property type="entry name" value="TWO-COMPONENT HISTIDINE KINASE"/>
    <property type="match status" value="1"/>
</dbReference>
<dbReference type="FunFam" id="3.30.565.10:FF:000006">
    <property type="entry name" value="Sensor histidine kinase WalK"/>
    <property type="match status" value="1"/>
</dbReference>
<evidence type="ECO:0000259" key="9">
    <source>
        <dbReference type="PROSITE" id="PS50109"/>
    </source>
</evidence>
<dbReference type="SMART" id="SM00388">
    <property type="entry name" value="HisKA"/>
    <property type="match status" value="1"/>
</dbReference>
<dbReference type="PRINTS" id="PR00344">
    <property type="entry name" value="BCTRLSENSOR"/>
</dbReference>
<dbReference type="InterPro" id="IPR036890">
    <property type="entry name" value="HATPase_C_sf"/>
</dbReference>
<dbReference type="InterPro" id="IPR004358">
    <property type="entry name" value="Sig_transdc_His_kin-like_C"/>
</dbReference>